<dbReference type="OrthoDB" id="2733322at2"/>
<dbReference type="InterPro" id="IPR036390">
    <property type="entry name" value="WH_DNA-bd_sf"/>
</dbReference>
<dbReference type="SUPFAM" id="SSF46785">
    <property type="entry name" value="Winged helix' DNA-binding domain"/>
    <property type="match status" value="1"/>
</dbReference>
<dbReference type="Pfam" id="PF12802">
    <property type="entry name" value="MarR_2"/>
    <property type="match status" value="1"/>
</dbReference>
<dbReference type="InterPro" id="IPR036388">
    <property type="entry name" value="WH-like_DNA-bd_sf"/>
</dbReference>
<evidence type="ECO:0000256" key="3">
    <source>
        <dbReference type="ARBA" id="ARBA00023163"/>
    </source>
</evidence>
<dbReference type="GO" id="GO:0003677">
    <property type="term" value="F:DNA binding"/>
    <property type="evidence" value="ECO:0007669"/>
    <property type="project" value="UniProtKB-KW"/>
</dbReference>
<dbReference type="InterPro" id="IPR000835">
    <property type="entry name" value="HTH_MarR-typ"/>
</dbReference>
<keyword evidence="3" id="KW-0804">Transcription</keyword>
<protein>
    <submittedName>
        <fullName evidence="5">MarR family transcriptional regulator</fullName>
    </submittedName>
</protein>
<proteinExistence type="predicted"/>
<gene>
    <name evidence="5" type="ORF">DEH80_15545</name>
</gene>
<evidence type="ECO:0000256" key="1">
    <source>
        <dbReference type="ARBA" id="ARBA00023015"/>
    </source>
</evidence>
<dbReference type="PANTHER" id="PTHR38465:SF1">
    <property type="entry name" value="HTH-TYPE TRANSCRIPTIONAL REGULATOR MJ1563-RELATED"/>
    <property type="match status" value="1"/>
</dbReference>
<evidence type="ECO:0000313" key="5">
    <source>
        <dbReference type="EMBL" id="PWN54756.1"/>
    </source>
</evidence>
<dbReference type="GO" id="GO:0003700">
    <property type="term" value="F:DNA-binding transcription factor activity"/>
    <property type="evidence" value="ECO:0007669"/>
    <property type="project" value="InterPro"/>
</dbReference>
<name>A0A383XQ52_9GAMM</name>
<keyword evidence="1" id="KW-0805">Transcription regulation</keyword>
<sequence>MGNSIQDPLDRFVEQFGITAKQEGLPRIAGRLMGWFVVHGGPASLSELAETLNVSRASISTNARLLEQLGVLERVAMPGERQDFYRYAENPYSRLLETHVERLQTRLDHLTQLVPHLEQTSPDAVPRVEAMRRFYDQAISSNEELIDEFERMAESMPAANEDSRDD</sequence>
<comment type="caution">
    <text evidence="5">The sequence shown here is derived from an EMBL/GenBank/DDBJ whole genome shotgun (WGS) entry which is preliminary data.</text>
</comment>
<dbReference type="InterPro" id="IPR052362">
    <property type="entry name" value="HTH-GbsR_regulator"/>
</dbReference>
<keyword evidence="6" id="KW-1185">Reference proteome</keyword>
<feature type="domain" description="HTH marR-type" evidence="4">
    <location>
        <begin position="24"/>
        <end position="78"/>
    </location>
</feature>
<dbReference type="RefSeq" id="WP_109721442.1">
    <property type="nucleotide sequence ID" value="NZ_QEQK01000018.1"/>
</dbReference>
<evidence type="ECO:0000259" key="4">
    <source>
        <dbReference type="Pfam" id="PF12802"/>
    </source>
</evidence>
<dbReference type="PANTHER" id="PTHR38465">
    <property type="entry name" value="HTH-TYPE TRANSCRIPTIONAL REGULATOR MJ1563-RELATED"/>
    <property type="match status" value="1"/>
</dbReference>
<evidence type="ECO:0000256" key="2">
    <source>
        <dbReference type="ARBA" id="ARBA00023125"/>
    </source>
</evidence>
<dbReference type="Gene3D" id="1.10.10.10">
    <property type="entry name" value="Winged helix-like DNA-binding domain superfamily/Winged helix DNA-binding domain"/>
    <property type="match status" value="1"/>
</dbReference>
<organism evidence="5 6">
    <name type="scientific">Abyssibacter profundi</name>
    <dbReference type="NCBI Taxonomy" id="2182787"/>
    <lineage>
        <taxon>Bacteria</taxon>
        <taxon>Pseudomonadati</taxon>
        <taxon>Pseudomonadota</taxon>
        <taxon>Gammaproteobacteria</taxon>
        <taxon>Chromatiales</taxon>
        <taxon>Oceanococcaceae</taxon>
        <taxon>Abyssibacter</taxon>
    </lineage>
</organism>
<dbReference type="EMBL" id="QEQK01000018">
    <property type="protein sequence ID" value="PWN54756.1"/>
    <property type="molecule type" value="Genomic_DNA"/>
</dbReference>
<reference evidence="5 6" key="1">
    <citation type="submission" date="2018-05" db="EMBL/GenBank/DDBJ databases">
        <title>Abyssibacter profundi OUC007T gen. nov., sp. nov, a marine bacterium isolated from seawater of the Mariana Trench.</title>
        <authorList>
            <person name="Zhou S."/>
        </authorList>
    </citation>
    <scope>NUCLEOTIDE SEQUENCE [LARGE SCALE GENOMIC DNA]</scope>
    <source>
        <strain evidence="5 6">OUC007</strain>
    </source>
</reference>
<accession>A0A383XQ52</accession>
<dbReference type="AlphaFoldDB" id="A0A383XQ52"/>
<keyword evidence="2" id="KW-0238">DNA-binding</keyword>
<dbReference type="Proteomes" id="UP000251800">
    <property type="component" value="Unassembled WGS sequence"/>
</dbReference>
<evidence type="ECO:0000313" key="6">
    <source>
        <dbReference type="Proteomes" id="UP000251800"/>
    </source>
</evidence>